<protein>
    <submittedName>
        <fullName evidence="2">Uncharacterized protein</fullName>
    </submittedName>
</protein>
<dbReference type="InParanoid" id="A0A066VU29"/>
<dbReference type="EMBL" id="JMSN01000071">
    <property type="protein sequence ID" value="KDN42304.1"/>
    <property type="molecule type" value="Genomic_DNA"/>
</dbReference>
<accession>A0A066VU29</accession>
<feature type="region of interest" description="Disordered" evidence="1">
    <location>
        <begin position="357"/>
        <end position="388"/>
    </location>
</feature>
<dbReference type="AlphaFoldDB" id="A0A066VU29"/>
<reference evidence="2 3" key="1">
    <citation type="submission" date="2014-05" db="EMBL/GenBank/DDBJ databases">
        <title>Draft genome sequence of a rare smut relative, Tilletiaria anomala UBC 951.</title>
        <authorList>
            <consortium name="DOE Joint Genome Institute"/>
            <person name="Toome M."/>
            <person name="Kuo A."/>
            <person name="Henrissat B."/>
            <person name="Lipzen A."/>
            <person name="Tritt A."/>
            <person name="Yoshinaga Y."/>
            <person name="Zane M."/>
            <person name="Barry K."/>
            <person name="Grigoriev I.V."/>
            <person name="Spatafora J.W."/>
            <person name="Aimea M.C."/>
        </authorList>
    </citation>
    <scope>NUCLEOTIDE SEQUENCE [LARGE SCALE GENOMIC DNA]</scope>
    <source>
        <strain evidence="2 3">UBC 951</strain>
    </source>
</reference>
<dbReference type="Proteomes" id="UP000027361">
    <property type="component" value="Unassembled WGS sequence"/>
</dbReference>
<feature type="compositionally biased region" description="Polar residues" evidence="1">
    <location>
        <begin position="181"/>
        <end position="207"/>
    </location>
</feature>
<comment type="caution">
    <text evidence="2">The sequence shown here is derived from an EMBL/GenBank/DDBJ whole genome shotgun (WGS) entry which is preliminary data.</text>
</comment>
<dbReference type="RefSeq" id="XP_013242013.1">
    <property type="nucleotide sequence ID" value="XM_013386559.1"/>
</dbReference>
<feature type="compositionally biased region" description="Polar residues" evidence="1">
    <location>
        <begin position="253"/>
        <end position="264"/>
    </location>
</feature>
<evidence type="ECO:0000313" key="2">
    <source>
        <dbReference type="EMBL" id="KDN42304.1"/>
    </source>
</evidence>
<feature type="region of interest" description="Disordered" evidence="1">
    <location>
        <begin position="171"/>
        <end position="276"/>
    </location>
</feature>
<feature type="compositionally biased region" description="Basic and acidic residues" evidence="1">
    <location>
        <begin position="171"/>
        <end position="180"/>
    </location>
</feature>
<dbReference type="HOGENOM" id="CLU_346190_0_0_1"/>
<feature type="compositionally biased region" description="Basic and acidic residues" evidence="1">
    <location>
        <begin position="363"/>
        <end position="377"/>
    </location>
</feature>
<feature type="compositionally biased region" description="Low complexity" evidence="1">
    <location>
        <begin position="228"/>
        <end position="252"/>
    </location>
</feature>
<sequence length="816" mass="88834">MLIGRLIARNGSAQSKEALVGKSTRRAEQPVPVDLVRPASSPTVASNELECHPKVTSRANTSSPASSNQFRSLRATLAANRANTAQGLATIDLLVAPMDLTSEELSRWLMRGGGAERGAEISEASSPTTVSAESFSSFPEENEALKECRADVQRENGNEARVVKADDAGRVSSHALREGSKASSSSLGLHQRTSCFSRGTSSISTLNFDLDPTPVSTRYPATIPPMRLPRSTPRSSPASSVASMSSSSGSQSNKPVGTTKPTSKATHDGPQLLPFGFTAHEATGTARRKGESDQSLIAPEFHSLLSNVWEPERIRMRSEEAHVLARESQASETGLAPSHERVEFPFKVASSLHLPQQPQGLRLRSDPSSEIVSRKDWPGTANDAGRWTAPPEASKLAFKKKRSSIPFPACPDVASSPRSSLVMPLILESSMGMRALGNDIREELALSPSSAQSTAVAHPTSDRSSLQHPFERHSPPTESSAAVSRFIELSTPRSSLLLDLDSTLVGNPAEDANDKVDMRLLPPSDRSHFADASRSAVWLCIESLLSILDNRAMHPFLLDLVSRQIAAFMWLADDSLLGARVLIKLSQSTEQWTLHREQLREDILKMRLLKGGRPERSPFLVEARAALAEYLGLSTQHAGPFPLITKASKAISKRMWTRRLQNMVNKTTRHTSPPGLNPQSMDQKAQRLSDLVAVLLDKGRNLNSRKLPMVSKEDAKELMHQIVVLLALGDTMHSFQPKWTDLSILRMMLEARKAKFSPRLLLVISASIQAYYAMKLPSAKLLPRHPNVVEAFGAILDLKSTALNAGAASLLHNMFA</sequence>
<proteinExistence type="predicted"/>
<organism evidence="2 3">
    <name type="scientific">Tilletiaria anomala (strain ATCC 24038 / CBS 436.72 / UBC 951)</name>
    <dbReference type="NCBI Taxonomy" id="1037660"/>
    <lineage>
        <taxon>Eukaryota</taxon>
        <taxon>Fungi</taxon>
        <taxon>Dikarya</taxon>
        <taxon>Basidiomycota</taxon>
        <taxon>Ustilaginomycotina</taxon>
        <taxon>Exobasidiomycetes</taxon>
        <taxon>Georgefischeriales</taxon>
        <taxon>Tilletiariaceae</taxon>
        <taxon>Tilletiaria</taxon>
    </lineage>
</organism>
<name>A0A066VU29_TILAU</name>
<keyword evidence="3" id="KW-1185">Reference proteome</keyword>
<evidence type="ECO:0000256" key="1">
    <source>
        <dbReference type="SAM" id="MobiDB-lite"/>
    </source>
</evidence>
<evidence type="ECO:0000313" key="3">
    <source>
        <dbReference type="Proteomes" id="UP000027361"/>
    </source>
</evidence>
<dbReference type="GeneID" id="25261776"/>
<gene>
    <name evidence="2" type="ORF">K437DRAFT_165581</name>
</gene>
<feature type="region of interest" description="Disordered" evidence="1">
    <location>
        <begin position="446"/>
        <end position="481"/>
    </location>
</feature>